<name>A0ACA9MZL2_9GLOM</name>
<organism evidence="1 2">
    <name type="scientific">Cetraspora pellucida</name>
    <dbReference type="NCBI Taxonomy" id="1433469"/>
    <lineage>
        <taxon>Eukaryota</taxon>
        <taxon>Fungi</taxon>
        <taxon>Fungi incertae sedis</taxon>
        <taxon>Mucoromycota</taxon>
        <taxon>Glomeromycotina</taxon>
        <taxon>Glomeromycetes</taxon>
        <taxon>Diversisporales</taxon>
        <taxon>Gigasporaceae</taxon>
        <taxon>Cetraspora</taxon>
    </lineage>
</organism>
<keyword evidence="2" id="KW-1185">Reference proteome</keyword>
<gene>
    <name evidence="1" type="ORF">SPELUC_LOCUS7996</name>
</gene>
<dbReference type="Proteomes" id="UP000789366">
    <property type="component" value="Unassembled WGS sequence"/>
</dbReference>
<evidence type="ECO:0000313" key="1">
    <source>
        <dbReference type="EMBL" id="CAG8624616.1"/>
    </source>
</evidence>
<accession>A0ACA9MZL2</accession>
<proteinExistence type="predicted"/>
<evidence type="ECO:0000313" key="2">
    <source>
        <dbReference type="Proteomes" id="UP000789366"/>
    </source>
</evidence>
<sequence length="80" mass="9247">MSGKVCKQQKNVLSREQEYQKLFNMALEAYKNKDFKKSYSIHLINGYGVTKNQNYAHSLFEEVSTSNSNYKKAAEEACNK</sequence>
<protein>
    <submittedName>
        <fullName evidence="1">12221_t:CDS:1</fullName>
    </submittedName>
</protein>
<reference evidence="1" key="1">
    <citation type="submission" date="2021-06" db="EMBL/GenBank/DDBJ databases">
        <authorList>
            <person name="Kallberg Y."/>
            <person name="Tangrot J."/>
            <person name="Rosling A."/>
        </authorList>
    </citation>
    <scope>NUCLEOTIDE SEQUENCE</scope>
    <source>
        <strain evidence="1">28 12/20/2015</strain>
    </source>
</reference>
<dbReference type="EMBL" id="CAJVPW010011330">
    <property type="protein sequence ID" value="CAG8624616.1"/>
    <property type="molecule type" value="Genomic_DNA"/>
</dbReference>
<comment type="caution">
    <text evidence="1">The sequence shown here is derived from an EMBL/GenBank/DDBJ whole genome shotgun (WGS) entry which is preliminary data.</text>
</comment>